<feature type="domain" description="Palmitoyltransferase DHHC" evidence="8">
    <location>
        <begin position="96"/>
        <end position="160"/>
    </location>
</feature>
<dbReference type="InterPro" id="IPR039859">
    <property type="entry name" value="PFA4/ZDH16/20/ERF2-like"/>
</dbReference>
<feature type="transmembrane region" description="Helical" evidence="7">
    <location>
        <begin position="166"/>
        <end position="187"/>
    </location>
</feature>
<evidence type="ECO:0000256" key="2">
    <source>
        <dbReference type="ARBA" id="ARBA00022679"/>
    </source>
</evidence>
<dbReference type="EC" id="2.3.1.225" evidence="7"/>
<dbReference type="OrthoDB" id="331948at2759"/>
<dbReference type="KEGG" id="tva:4758582"/>
<evidence type="ECO:0000313" key="9">
    <source>
        <dbReference type="EMBL" id="EAY00760.1"/>
    </source>
</evidence>
<reference evidence="9" key="2">
    <citation type="journal article" date="2007" name="Science">
        <title>Draft genome sequence of the sexually transmitted pathogen Trichomonas vaginalis.</title>
        <authorList>
            <person name="Carlton J.M."/>
            <person name="Hirt R.P."/>
            <person name="Silva J.C."/>
            <person name="Delcher A.L."/>
            <person name="Schatz M."/>
            <person name="Zhao Q."/>
            <person name="Wortman J.R."/>
            <person name="Bidwell S.L."/>
            <person name="Alsmark U.C.M."/>
            <person name="Besteiro S."/>
            <person name="Sicheritz-Ponten T."/>
            <person name="Noel C.J."/>
            <person name="Dacks J.B."/>
            <person name="Foster P.G."/>
            <person name="Simillion C."/>
            <person name="Van de Peer Y."/>
            <person name="Miranda-Saavedra D."/>
            <person name="Barton G.J."/>
            <person name="Westrop G.D."/>
            <person name="Mueller S."/>
            <person name="Dessi D."/>
            <person name="Fiori P.L."/>
            <person name="Ren Q."/>
            <person name="Paulsen I."/>
            <person name="Zhang H."/>
            <person name="Bastida-Corcuera F.D."/>
            <person name="Simoes-Barbosa A."/>
            <person name="Brown M.T."/>
            <person name="Hayes R.D."/>
            <person name="Mukherjee M."/>
            <person name="Okumura C.Y."/>
            <person name="Schneider R."/>
            <person name="Smith A.J."/>
            <person name="Vanacova S."/>
            <person name="Villalvazo M."/>
            <person name="Haas B.J."/>
            <person name="Pertea M."/>
            <person name="Feldblyum T.V."/>
            <person name="Utterback T.R."/>
            <person name="Shu C.L."/>
            <person name="Osoegawa K."/>
            <person name="de Jong P.J."/>
            <person name="Hrdy I."/>
            <person name="Horvathova L."/>
            <person name="Zubacova Z."/>
            <person name="Dolezal P."/>
            <person name="Malik S.B."/>
            <person name="Logsdon J.M. Jr."/>
            <person name="Henze K."/>
            <person name="Gupta A."/>
            <person name="Wang C.C."/>
            <person name="Dunne R.L."/>
            <person name="Upcroft J.A."/>
            <person name="Upcroft P."/>
            <person name="White O."/>
            <person name="Salzberg S.L."/>
            <person name="Tang P."/>
            <person name="Chiu C.-H."/>
            <person name="Lee Y.-S."/>
            <person name="Embley T.M."/>
            <person name="Coombs G.H."/>
            <person name="Mottram J.C."/>
            <person name="Tachezy J."/>
            <person name="Fraser-Liggett C.M."/>
            <person name="Johnson P.J."/>
        </authorList>
    </citation>
    <scope>NUCLEOTIDE SEQUENCE [LARGE SCALE GENOMIC DNA]</scope>
    <source>
        <strain evidence="9">G3</strain>
    </source>
</reference>
<gene>
    <name evidence="9" type="ORF">TVAG_096710</name>
</gene>
<dbReference type="FunCoup" id="A2F2W7">
    <property type="interactions" value="211"/>
</dbReference>
<dbReference type="GO" id="GO:0005783">
    <property type="term" value="C:endoplasmic reticulum"/>
    <property type="evidence" value="ECO:0000318"/>
    <property type="project" value="GO_Central"/>
</dbReference>
<dbReference type="PANTHER" id="PTHR22883:SF445">
    <property type="entry name" value="PALMITOYLTRANSFERASE"/>
    <property type="match status" value="1"/>
</dbReference>
<proteinExistence type="inferred from homology"/>
<dbReference type="eggNOG" id="KOG1313">
    <property type="taxonomic scope" value="Eukaryota"/>
</dbReference>
<dbReference type="RefSeq" id="XP_001313689.1">
    <property type="nucleotide sequence ID" value="XM_001313688.1"/>
</dbReference>
<evidence type="ECO:0000256" key="7">
    <source>
        <dbReference type="RuleBase" id="RU079119"/>
    </source>
</evidence>
<evidence type="ECO:0000256" key="4">
    <source>
        <dbReference type="ARBA" id="ARBA00022989"/>
    </source>
</evidence>
<feature type="transmembrane region" description="Helical" evidence="7">
    <location>
        <begin position="12"/>
        <end position="32"/>
    </location>
</feature>
<dbReference type="PANTHER" id="PTHR22883">
    <property type="entry name" value="ZINC FINGER DHHC DOMAIN CONTAINING PROTEIN"/>
    <property type="match status" value="1"/>
</dbReference>
<comment type="domain">
    <text evidence="7">The DHHC domain is required for palmitoyltransferase activity.</text>
</comment>
<comment type="similarity">
    <text evidence="7">Belongs to the DHHC palmitoyltransferase family.</text>
</comment>
<keyword evidence="10" id="KW-1185">Reference proteome</keyword>
<dbReference type="Pfam" id="PF01529">
    <property type="entry name" value="DHHC"/>
    <property type="match status" value="1"/>
</dbReference>
<evidence type="ECO:0000313" key="10">
    <source>
        <dbReference type="Proteomes" id="UP000001542"/>
    </source>
</evidence>
<feature type="transmembrane region" description="Helical" evidence="7">
    <location>
        <begin position="140"/>
        <end position="160"/>
    </location>
</feature>
<dbReference type="EMBL" id="DS113590">
    <property type="protein sequence ID" value="EAY00760.1"/>
    <property type="molecule type" value="Genomic_DNA"/>
</dbReference>
<reference evidence="9" key="1">
    <citation type="submission" date="2006-10" db="EMBL/GenBank/DDBJ databases">
        <authorList>
            <person name="Amadeo P."/>
            <person name="Zhao Q."/>
            <person name="Wortman J."/>
            <person name="Fraser-Liggett C."/>
            <person name="Carlton J."/>
        </authorList>
    </citation>
    <scope>NUCLEOTIDE SEQUENCE</scope>
    <source>
        <strain evidence="9">G3</strain>
    </source>
</reference>
<organism evidence="9 10">
    <name type="scientific">Trichomonas vaginalis (strain ATCC PRA-98 / G3)</name>
    <dbReference type="NCBI Taxonomy" id="412133"/>
    <lineage>
        <taxon>Eukaryota</taxon>
        <taxon>Metamonada</taxon>
        <taxon>Parabasalia</taxon>
        <taxon>Trichomonadida</taxon>
        <taxon>Trichomonadidae</taxon>
        <taxon>Trichomonas</taxon>
    </lineage>
</organism>
<dbReference type="PROSITE" id="PS51257">
    <property type="entry name" value="PROKAR_LIPOPROTEIN"/>
    <property type="match status" value="1"/>
</dbReference>
<name>A2F2W7_TRIV3</name>
<keyword evidence="4 7" id="KW-1133">Transmembrane helix</keyword>
<dbReference type="VEuPathDB" id="TrichDB:TVAG_096710"/>
<dbReference type="Proteomes" id="UP000001542">
    <property type="component" value="Unassembled WGS sequence"/>
</dbReference>
<keyword evidence="6 7" id="KW-0012">Acyltransferase</keyword>
<accession>A2F2W7</accession>
<keyword evidence="3 7" id="KW-0812">Transmembrane</keyword>
<dbReference type="PROSITE" id="PS50216">
    <property type="entry name" value="DHHC"/>
    <property type="match status" value="1"/>
</dbReference>
<dbReference type="STRING" id="5722.A2F2W7"/>
<dbReference type="VEuPathDB" id="TrichDB:TVAGG3_0342340"/>
<evidence type="ECO:0000256" key="6">
    <source>
        <dbReference type="ARBA" id="ARBA00023315"/>
    </source>
</evidence>
<evidence type="ECO:0000256" key="3">
    <source>
        <dbReference type="ARBA" id="ARBA00022692"/>
    </source>
</evidence>
<dbReference type="GO" id="GO:0019706">
    <property type="term" value="F:protein-cysteine S-palmitoyltransferase activity"/>
    <property type="evidence" value="ECO:0000318"/>
    <property type="project" value="GO_Central"/>
</dbReference>
<evidence type="ECO:0000259" key="8">
    <source>
        <dbReference type="Pfam" id="PF01529"/>
    </source>
</evidence>
<keyword evidence="5 7" id="KW-0472">Membrane</keyword>
<comment type="subcellular location">
    <subcellularLocation>
        <location evidence="1">Membrane</location>
        <topology evidence="1">Multi-pass membrane protein</topology>
    </subcellularLocation>
</comment>
<keyword evidence="2 7" id="KW-0808">Transferase</keyword>
<dbReference type="AlphaFoldDB" id="A2F2W7"/>
<evidence type="ECO:0000256" key="1">
    <source>
        <dbReference type="ARBA" id="ARBA00004141"/>
    </source>
</evidence>
<sequence length="260" mass="29445">MKFAVIRGDQLPGRITVLLLWFGGLGCNIYLFCKYPTLASQIISGIYYFLGILWLWSYFVCCWLDPGYIESYYENQGIKDNILKGEIPHDLENIPKCPKCSYPKPKRTHHCSTCNKCVIYFDHHCPAIGNCVGLYNIKGFILVSFYGGVQLILIAAMLFANKGNQTGGIVAVMFGAVFILFGLSYVFRIGQSKPTIESYQSFSINPYDHGNCSNLKEIYPTIFHFFVPIRPPSDAFTWNDAEFPEYVNNNSTNVNMNPPT</sequence>
<evidence type="ECO:0000256" key="5">
    <source>
        <dbReference type="ARBA" id="ARBA00023136"/>
    </source>
</evidence>
<feature type="transmembrane region" description="Helical" evidence="7">
    <location>
        <begin position="38"/>
        <end position="64"/>
    </location>
</feature>
<comment type="catalytic activity">
    <reaction evidence="7">
        <text>L-cysteinyl-[protein] + hexadecanoyl-CoA = S-hexadecanoyl-L-cysteinyl-[protein] + CoA</text>
        <dbReference type="Rhea" id="RHEA:36683"/>
        <dbReference type="Rhea" id="RHEA-COMP:10131"/>
        <dbReference type="Rhea" id="RHEA-COMP:11032"/>
        <dbReference type="ChEBI" id="CHEBI:29950"/>
        <dbReference type="ChEBI" id="CHEBI:57287"/>
        <dbReference type="ChEBI" id="CHEBI:57379"/>
        <dbReference type="ChEBI" id="CHEBI:74151"/>
        <dbReference type="EC" id="2.3.1.225"/>
    </reaction>
</comment>
<protein>
    <recommendedName>
        <fullName evidence="7">Palmitoyltransferase</fullName>
        <ecNumber evidence="7">2.3.1.225</ecNumber>
    </recommendedName>
</protein>
<dbReference type="InParanoid" id="A2F2W7"/>
<dbReference type="GO" id="GO:0005794">
    <property type="term" value="C:Golgi apparatus"/>
    <property type="evidence" value="ECO:0000318"/>
    <property type="project" value="GO_Central"/>
</dbReference>
<dbReference type="InterPro" id="IPR001594">
    <property type="entry name" value="Palmitoyltrfase_DHHC"/>
</dbReference>
<dbReference type="GO" id="GO:0016020">
    <property type="term" value="C:membrane"/>
    <property type="evidence" value="ECO:0007669"/>
    <property type="project" value="UniProtKB-SubCell"/>
</dbReference>
<dbReference type="SMR" id="A2F2W7"/>
<dbReference type="GO" id="GO:0006612">
    <property type="term" value="P:protein targeting to membrane"/>
    <property type="evidence" value="ECO:0000318"/>
    <property type="project" value="GO_Central"/>
</dbReference>